<reference evidence="3" key="1">
    <citation type="submission" date="2016-10" db="EMBL/GenBank/DDBJ databases">
        <authorList>
            <person name="Varghese N."/>
            <person name="Submissions S."/>
        </authorList>
    </citation>
    <scope>NUCLEOTIDE SEQUENCE [LARGE SCALE GENOMIC DNA]</scope>
    <source>
        <strain evidence="3">CBMB127</strain>
    </source>
</reference>
<feature type="transmembrane region" description="Helical" evidence="1">
    <location>
        <begin position="223"/>
        <end position="251"/>
    </location>
</feature>
<feature type="transmembrane region" description="Helical" evidence="1">
    <location>
        <begin position="48"/>
        <end position="66"/>
    </location>
</feature>
<proteinExistence type="predicted"/>
<feature type="transmembrane region" description="Helical" evidence="1">
    <location>
        <begin position="354"/>
        <end position="370"/>
    </location>
</feature>
<dbReference type="OrthoDB" id="7059147at2"/>
<feature type="transmembrane region" description="Helical" evidence="1">
    <location>
        <begin position="15"/>
        <end position="36"/>
    </location>
</feature>
<dbReference type="STRING" id="492660.SAMN05192566_0025"/>
<keyword evidence="1" id="KW-0472">Membrane</keyword>
<sequence length="406" mass="45706">MSKLSCPGPIIKPNLVSRFGVALIFIALLHHMFFCFVDSHFAHISSSVLMLTELVLLALTALFFVTNASSGYVVMLLAILASSFVLALFQHGFDPKFVRNLVIPVLMIWLGSQYDHHIAVDKLVKIMAWIVLAVGLFELFLPDIFQQLFNIINFQISLGRSTEKALEYAASSFSLNGTRYGGRNFLSFLGDHRVSSVFLETVNVSNFSTLLVAWGLSKKKLDGWLFILIGVVIAVLADSRFGTTLILLMMLMRYGLNPYLFKYIAYFMPLIVILACVIVGWDYHGFRDDFETRIGSTGHDLLEFHPSEFFGMYGVHTRLFMDQGYARILHFHGLIILVVMWVGFCKLKVRESAVIFKYLIAVIISANLAISGDSVFAFKWVAIMWFILGTQLVKEKPACARKSCSV</sequence>
<dbReference type="AlphaFoldDB" id="A0A1G8Z0U0"/>
<feature type="transmembrane region" description="Helical" evidence="1">
    <location>
        <begin position="72"/>
        <end position="90"/>
    </location>
</feature>
<dbReference type="RefSeq" id="WP_091467937.1">
    <property type="nucleotide sequence ID" value="NZ_FNFX01000001.1"/>
</dbReference>
<dbReference type="EMBL" id="FNFX01000001">
    <property type="protein sequence ID" value="SDK08651.1"/>
    <property type="molecule type" value="Genomic_DNA"/>
</dbReference>
<organism evidence="2 3">
    <name type="scientific">Methylophilus rhizosphaerae</name>
    <dbReference type="NCBI Taxonomy" id="492660"/>
    <lineage>
        <taxon>Bacteria</taxon>
        <taxon>Pseudomonadati</taxon>
        <taxon>Pseudomonadota</taxon>
        <taxon>Betaproteobacteria</taxon>
        <taxon>Nitrosomonadales</taxon>
        <taxon>Methylophilaceae</taxon>
        <taxon>Methylophilus</taxon>
    </lineage>
</organism>
<accession>A0A1G8Z0U0</accession>
<name>A0A1G8Z0U0_9PROT</name>
<keyword evidence="1" id="KW-0812">Transmembrane</keyword>
<gene>
    <name evidence="2" type="ORF">SAMN05192566_0025</name>
</gene>
<protein>
    <submittedName>
        <fullName evidence="2">Putative polymerase</fullName>
    </submittedName>
</protein>
<feature type="transmembrane region" description="Helical" evidence="1">
    <location>
        <begin position="328"/>
        <end position="347"/>
    </location>
</feature>
<dbReference type="Proteomes" id="UP000198629">
    <property type="component" value="Unassembled WGS sequence"/>
</dbReference>
<keyword evidence="1" id="KW-1133">Transmembrane helix</keyword>
<feature type="transmembrane region" description="Helical" evidence="1">
    <location>
        <begin position="263"/>
        <end position="281"/>
    </location>
</feature>
<evidence type="ECO:0000256" key="1">
    <source>
        <dbReference type="SAM" id="Phobius"/>
    </source>
</evidence>
<evidence type="ECO:0000313" key="3">
    <source>
        <dbReference type="Proteomes" id="UP000198629"/>
    </source>
</evidence>
<feature type="transmembrane region" description="Helical" evidence="1">
    <location>
        <begin position="126"/>
        <end position="145"/>
    </location>
</feature>
<keyword evidence="3" id="KW-1185">Reference proteome</keyword>
<feature type="transmembrane region" description="Helical" evidence="1">
    <location>
        <begin position="376"/>
        <end position="393"/>
    </location>
</feature>
<evidence type="ECO:0000313" key="2">
    <source>
        <dbReference type="EMBL" id="SDK08651.1"/>
    </source>
</evidence>